<proteinExistence type="predicted"/>
<dbReference type="CDD" id="cd16276">
    <property type="entry name" value="metallo-hydrolase-like_MBL-fold"/>
    <property type="match status" value="1"/>
</dbReference>
<dbReference type="SMART" id="SM00849">
    <property type="entry name" value="Lactamase_B"/>
    <property type="match status" value="1"/>
</dbReference>
<evidence type="ECO:0000256" key="1">
    <source>
        <dbReference type="SAM" id="SignalP"/>
    </source>
</evidence>
<protein>
    <submittedName>
        <fullName evidence="3">MBL fold metallo-hydrolase</fullName>
    </submittedName>
</protein>
<evidence type="ECO:0000313" key="4">
    <source>
        <dbReference type="Proteomes" id="UP001156974"/>
    </source>
</evidence>
<feature type="chain" id="PRO_5045408083" evidence="1">
    <location>
        <begin position="31"/>
        <end position="350"/>
    </location>
</feature>
<comment type="caution">
    <text evidence="3">The sequence shown here is derived from an EMBL/GenBank/DDBJ whole genome shotgun (WGS) entry which is preliminary data.</text>
</comment>
<reference evidence="3 4" key="1">
    <citation type="submission" date="2022-02" db="EMBL/GenBank/DDBJ databases">
        <title>Genome analysis of Beneficial Microorganisms for Coral consortium from Pocillopora damicornis.</title>
        <authorList>
            <person name="Rosado P.M."/>
            <person name="Cardoso P.M."/>
            <person name="Rosado J.G."/>
            <person name="Schultz J."/>
            <person name="Rocha U."/>
            <person name="Costa T.K."/>
            <person name="Peixoto R.S."/>
        </authorList>
    </citation>
    <scope>NUCLEOTIDE SEQUENCE [LARGE SCALE GENOMIC DNA]</scope>
    <source>
        <strain evidence="3 4">BMC5</strain>
    </source>
</reference>
<sequence>MSIKNSFTKSVFLFSLLSTSLAAVSSVAEAPSTVGAHYVPQSSSKVLAPGEKVTNLFNLNMTTPYILQRITENTYWYQSGFYGTIFYIGDKGVLLFDPLEQRAEPILKSIRSITDKPITAIVYSHDHADHISGADDLLKLLKNSQKEQPKIIASKATNKKMELLESNIKKPTKVLNWPNDTFKFEDLEVQLHGFEHAAHTDDHSAWLLVNERVLHAPDLLNADQPPFWNFAGSERFTYLEQNLKTADALKWDFFNGGHGNIGSHDDFAFHLKFIADLKKEVAKAIGEVPFGYGVDVAKINAHTIMLPTWYGEIAKRATDALRPKYGSYYGFETAVPANAEMVAEYLYSYR</sequence>
<dbReference type="InterPro" id="IPR050855">
    <property type="entry name" value="NDM-1-like"/>
</dbReference>
<dbReference type="Proteomes" id="UP001156974">
    <property type="component" value="Unassembled WGS sequence"/>
</dbReference>
<dbReference type="Pfam" id="PF00753">
    <property type="entry name" value="Lactamase_B"/>
    <property type="match status" value="1"/>
</dbReference>
<dbReference type="InterPro" id="IPR001279">
    <property type="entry name" value="Metallo-B-lactamas"/>
</dbReference>
<dbReference type="PANTHER" id="PTHR42951">
    <property type="entry name" value="METALLO-BETA-LACTAMASE DOMAIN-CONTAINING"/>
    <property type="match status" value="1"/>
</dbReference>
<accession>A0ABT6U4W9</accession>
<keyword evidence="1" id="KW-0732">Signal</keyword>
<name>A0ABT6U4W9_9GAMM</name>
<gene>
    <name evidence="3" type="ORF">MKZ47_19095</name>
</gene>
<evidence type="ECO:0000313" key="3">
    <source>
        <dbReference type="EMBL" id="MDI4671176.1"/>
    </source>
</evidence>
<organism evidence="3 4">
    <name type="scientific">Pseudoalteromonas shioyasakiensis</name>
    <dbReference type="NCBI Taxonomy" id="1190813"/>
    <lineage>
        <taxon>Bacteria</taxon>
        <taxon>Pseudomonadati</taxon>
        <taxon>Pseudomonadota</taxon>
        <taxon>Gammaproteobacteria</taxon>
        <taxon>Alteromonadales</taxon>
        <taxon>Pseudoalteromonadaceae</taxon>
        <taxon>Pseudoalteromonas</taxon>
    </lineage>
</organism>
<keyword evidence="4" id="KW-1185">Reference proteome</keyword>
<dbReference type="Gene3D" id="3.60.15.10">
    <property type="entry name" value="Ribonuclease Z/Hydroxyacylglutathione hydrolase-like"/>
    <property type="match status" value="1"/>
</dbReference>
<dbReference type="EMBL" id="JAKUMG010000017">
    <property type="protein sequence ID" value="MDI4671176.1"/>
    <property type="molecule type" value="Genomic_DNA"/>
</dbReference>
<dbReference type="RefSeq" id="WP_175083274.1">
    <property type="nucleotide sequence ID" value="NZ_JAKUMG010000017.1"/>
</dbReference>
<dbReference type="InterPro" id="IPR036866">
    <property type="entry name" value="RibonucZ/Hydroxyglut_hydro"/>
</dbReference>
<dbReference type="PANTHER" id="PTHR42951:SF22">
    <property type="entry name" value="METALLO BETA-LACTAMASE SUPERFAMILY LIPOPROTEIN"/>
    <property type="match status" value="1"/>
</dbReference>
<feature type="domain" description="Metallo-beta-lactamase" evidence="2">
    <location>
        <begin position="82"/>
        <end position="258"/>
    </location>
</feature>
<dbReference type="SUPFAM" id="SSF56281">
    <property type="entry name" value="Metallo-hydrolase/oxidoreductase"/>
    <property type="match status" value="1"/>
</dbReference>
<evidence type="ECO:0000259" key="2">
    <source>
        <dbReference type="SMART" id="SM00849"/>
    </source>
</evidence>
<feature type="signal peptide" evidence="1">
    <location>
        <begin position="1"/>
        <end position="30"/>
    </location>
</feature>